<feature type="domain" description="Polymerase nucleotidyl transferase" evidence="10">
    <location>
        <begin position="15"/>
        <end position="98"/>
    </location>
</feature>
<dbReference type="Gene3D" id="3.30.460.10">
    <property type="entry name" value="Beta Polymerase, domain 2"/>
    <property type="match status" value="1"/>
</dbReference>
<dbReference type="InterPro" id="IPR052038">
    <property type="entry name" value="Type-VII_TA_antitoxin"/>
</dbReference>
<evidence type="ECO:0000256" key="2">
    <source>
        <dbReference type="ARBA" id="ARBA00022649"/>
    </source>
</evidence>
<keyword evidence="6" id="KW-0547">Nucleotide-binding</keyword>
<evidence type="ECO:0000256" key="6">
    <source>
        <dbReference type="ARBA" id="ARBA00022741"/>
    </source>
</evidence>
<dbReference type="AlphaFoldDB" id="A0A1F8BY38"/>
<organism evidence="11 12">
    <name type="scientific">Candidatus Woesebacteria bacterium RIFCSPLOWO2_01_FULL_44_14</name>
    <dbReference type="NCBI Taxonomy" id="1802525"/>
    <lineage>
        <taxon>Bacteria</taxon>
        <taxon>Candidatus Woeseibacteriota</taxon>
    </lineage>
</organism>
<keyword evidence="2" id="KW-1277">Toxin-antitoxin system</keyword>
<gene>
    <name evidence="11" type="ORF">A2975_00360</name>
</gene>
<dbReference type="Proteomes" id="UP000178429">
    <property type="component" value="Unassembled WGS sequence"/>
</dbReference>
<dbReference type="GO" id="GO:0005524">
    <property type="term" value="F:ATP binding"/>
    <property type="evidence" value="ECO:0007669"/>
    <property type="project" value="UniProtKB-KW"/>
</dbReference>
<evidence type="ECO:0000256" key="8">
    <source>
        <dbReference type="ARBA" id="ARBA00022842"/>
    </source>
</evidence>
<protein>
    <recommendedName>
        <fullName evidence="10">Polymerase nucleotidyl transferase domain-containing protein</fullName>
    </recommendedName>
</protein>
<dbReference type="SUPFAM" id="SSF81301">
    <property type="entry name" value="Nucleotidyltransferase"/>
    <property type="match status" value="1"/>
</dbReference>
<keyword evidence="7" id="KW-0067">ATP-binding</keyword>
<evidence type="ECO:0000256" key="4">
    <source>
        <dbReference type="ARBA" id="ARBA00022695"/>
    </source>
</evidence>
<evidence type="ECO:0000259" key="10">
    <source>
        <dbReference type="Pfam" id="PF01909"/>
    </source>
</evidence>
<keyword evidence="5" id="KW-0479">Metal-binding</keyword>
<evidence type="ECO:0000313" key="12">
    <source>
        <dbReference type="Proteomes" id="UP000178429"/>
    </source>
</evidence>
<dbReference type="GO" id="GO:0046872">
    <property type="term" value="F:metal ion binding"/>
    <property type="evidence" value="ECO:0007669"/>
    <property type="project" value="UniProtKB-KW"/>
</dbReference>
<dbReference type="PANTHER" id="PTHR33571:SF14">
    <property type="entry name" value="PROTEIN ADENYLYLTRANSFERASE MJ0435-RELATED"/>
    <property type="match status" value="1"/>
</dbReference>
<dbReference type="GO" id="GO:0016779">
    <property type="term" value="F:nucleotidyltransferase activity"/>
    <property type="evidence" value="ECO:0007669"/>
    <property type="project" value="UniProtKB-KW"/>
</dbReference>
<reference evidence="11 12" key="1">
    <citation type="journal article" date="2016" name="Nat. Commun.">
        <title>Thousands of microbial genomes shed light on interconnected biogeochemical processes in an aquifer system.</title>
        <authorList>
            <person name="Anantharaman K."/>
            <person name="Brown C.T."/>
            <person name="Hug L.A."/>
            <person name="Sharon I."/>
            <person name="Castelle C.J."/>
            <person name="Probst A.J."/>
            <person name="Thomas B.C."/>
            <person name="Singh A."/>
            <person name="Wilkins M.J."/>
            <person name="Karaoz U."/>
            <person name="Brodie E.L."/>
            <person name="Williams K.H."/>
            <person name="Hubbard S.S."/>
            <person name="Banfield J.F."/>
        </authorList>
    </citation>
    <scope>NUCLEOTIDE SEQUENCE [LARGE SCALE GENOMIC DNA]</scope>
</reference>
<evidence type="ECO:0000256" key="7">
    <source>
        <dbReference type="ARBA" id="ARBA00022840"/>
    </source>
</evidence>
<dbReference type="EMBL" id="MGHL01000017">
    <property type="protein sequence ID" value="OGM68810.1"/>
    <property type="molecule type" value="Genomic_DNA"/>
</dbReference>
<keyword evidence="4" id="KW-0548">Nucleotidyltransferase</keyword>
<dbReference type="STRING" id="1802525.A2975_00360"/>
<evidence type="ECO:0000256" key="3">
    <source>
        <dbReference type="ARBA" id="ARBA00022679"/>
    </source>
</evidence>
<dbReference type="PANTHER" id="PTHR33571">
    <property type="entry name" value="SSL8005 PROTEIN"/>
    <property type="match status" value="1"/>
</dbReference>
<dbReference type="InterPro" id="IPR043519">
    <property type="entry name" value="NT_sf"/>
</dbReference>
<proteinExistence type="inferred from homology"/>
<evidence type="ECO:0000256" key="5">
    <source>
        <dbReference type="ARBA" id="ARBA00022723"/>
    </source>
</evidence>
<keyword evidence="3" id="KW-0808">Transferase</keyword>
<comment type="similarity">
    <text evidence="9">Belongs to the MntA antitoxin family.</text>
</comment>
<keyword evidence="8" id="KW-0460">Magnesium</keyword>
<sequence length="98" mass="10987">MAKNLNSVKLVISQNLNDLKDKYNISQIGIFGSVARGESDQASDIDLLVEFSKPISFFKFVDLEDRLSQVTGEKVDLVTKNALKPPIKDEILKQTIYV</sequence>
<evidence type="ECO:0000256" key="1">
    <source>
        <dbReference type="ARBA" id="ARBA00001946"/>
    </source>
</evidence>
<dbReference type="Pfam" id="PF01909">
    <property type="entry name" value="NTP_transf_2"/>
    <property type="match status" value="1"/>
</dbReference>
<dbReference type="InterPro" id="IPR002934">
    <property type="entry name" value="Polymerase_NTP_transf_dom"/>
</dbReference>
<comment type="caution">
    <text evidence="11">The sequence shown here is derived from an EMBL/GenBank/DDBJ whole genome shotgun (WGS) entry which is preliminary data.</text>
</comment>
<comment type="cofactor">
    <cofactor evidence="1">
        <name>Mg(2+)</name>
        <dbReference type="ChEBI" id="CHEBI:18420"/>
    </cofactor>
</comment>
<evidence type="ECO:0000256" key="9">
    <source>
        <dbReference type="ARBA" id="ARBA00038276"/>
    </source>
</evidence>
<evidence type="ECO:0000313" key="11">
    <source>
        <dbReference type="EMBL" id="OGM68810.1"/>
    </source>
</evidence>
<accession>A0A1F8BY38</accession>
<dbReference type="CDD" id="cd05403">
    <property type="entry name" value="NT_KNTase_like"/>
    <property type="match status" value="1"/>
</dbReference>
<name>A0A1F8BY38_9BACT</name>